<dbReference type="AlphaFoldDB" id="A0A1X7JPZ9"/>
<dbReference type="InterPro" id="IPR000387">
    <property type="entry name" value="Tyr_Pase_dom"/>
</dbReference>
<dbReference type="PROSITE" id="PS50056">
    <property type="entry name" value="TYR_PHOSPHATASE_2"/>
    <property type="match status" value="1"/>
</dbReference>
<dbReference type="Pfam" id="PF13350">
    <property type="entry name" value="Y_phosphatase3"/>
    <property type="match status" value="1"/>
</dbReference>
<dbReference type="InterPro" id="IPR016130">
    <property type="entry name" value="Tyr_Pase_AS"/>
</dbReference>
<feature type="domain" description="Tyrosine specific protein phosphatases" evidence="4">
    <location>
        <begin position="166"/>
        <end position="195"/>
    </location>
</feature>
<dbReference type="Gene3D" id="3.90.190.10">
    <property type="entry name" value="Protein tyrosine phosphatase superfamily"/>
    <property type="match status" value="1"/>
</dbReference>
<keyword evidence="2" id="KW-0812">Transmembrane</keyword>
<gene>
    <name evidence="5" type="ORF">SAMN06296010_1624</name>
</gene>
<dbReference type="InterPro" id="IPR026893">
    <property type="entry name" value="Tyr/Ser_Pase_IphP-type"/>
</dbReference>
<feature type="transmembrane region" description="Helical" evidence="2">
    <location>
        <begin position="472"/>
        <end position="493"/>
    </location>
</feature>
<dbReference type="Proteomes" id="UP000193244">
    <property type="component" value="Unassembled WGS sequence"/>
</dbReference>
<name>A0A1X7JPZ9_9MICO</name>
<keyword evidence="3" id="KW-0732">Signal</keyword>
<dbReference type="OrthoDB" id="1188001at2"/>
<evidence type="ECO:0000256" key="2">
    <source>
        <dbReference type="SAM" id="Phobius"/>
    </source>
</evidence>
<organism evidence="5 6">
    <name type="scientific">Agreia pratensis</name>
    <dbReference type="NCBI Taxonomy" id="150121"/>
    <lineage>
        <taxon>Bacteria</taxon>
        <taxon>Bacillati</taxon>
        <taxon>Actinomycetota</taxon>
        <taxon>Actinomycetes</taxon>
        <taxon>Micrococcales</taxon>
        <taxon>Microbacteriaceae</taxon>
        <taxon>Agreia</taxon>
    </lineage>
</organism>
<dbReference type="SUPFAM" id="SSF52799">
    <property type="entry name" value="(Phosphotyrosine protein) phosphatases II"/>
    <property type="match status" value="1"/>
</dbReference>
<proteinExistence type="inferred from homology"/>
<dbReference type="PANTHER" id="PTHR31126">
    <property type="entry name" value="TYROSINE-PROTEIN PHOSPHATASE"/>
    <property type="match status" value="1"/>
</dbReference>
<reference evidence="6" key="1">
    <citation type="submission" date="2017-04" db="EMBL/GenBank/DDBJ databases">
        <authorList>
            <person name="Varghese N."/>
            <person name="Submissions S."/>
        </authorList>
    </citation>
    <scope>NUCLEOTIDE SEQUENCE [LARGE SCALE GENOMIC DNA]</scope>
    <source>
        <strain evidence="6">VKM Ac-2510</strain>
    </source>
</reference>
<evidence type="ECO:0000313" key="6">
    <source>
        <dbReference type="Proteomes" id="UP000193244"/>
    </source>
</evidence>
<keyword evidence="2" id="KW-1133">Transmembrane helix</keyword>
<dbReference type="PANTHER" id="PTHR31126:SF10">
    <property type="entry name" value="PROTEIN PHOSPHATASE, PUTATIVE (AFU_ORTHOLOGUE AFUA_6G06650)-RELATED"/>
    <property type="match status" value="1"/>
</dbReference>
<feature type="signal peptide" evidence="3">
    <location>
        <begin position="1"/>
        <end position="34"/>
    </location>
</feature>
<dbReference type="EMBL" id="FXAY01000002">
    <property type="protein sequence ID" value="SMG29762.1"/>
    <property type="molecule type" value="Genomic_DNA"/>
</dbReference>
<accession>A0A1X7JPZ9</accession>
<sequence>MNTHAQRLSLPLRLTAVALCATAAVGLSATSASAATPAQPALTAQDHAITDVPGLVNGRELNAVTGLNGQTLNAPRLIRSESLDKITTAGAQTLADTYHVDLVIDLRTPGQVATKPDVPIPGAQSVNISMFGADGDYSDDTAMYHDLVDKGYVDAATPGPMISAYSQILHLLATHTGGTVLIHCSHGMDRTGTVVDMLDHILGVSESDILHDYLLSNTQLGVTWATADLLQGTFESDVATKYSGMDSYLSKTIGVTSQDIAALRNRFLVSNDASASAITIGGVSVPLDSAATDAGASITLASPSLAPTDVQVVTGNADATSTVTVSGQKVDVTVTAPDGVTTKHYGITVAKPVIAIAQGDSLTAGATVTVTGSGFTPGAVYQIVVHSTPTVIGQATAGSDGTITASAVLPADLEAGSHTVFLADSTGNAVSDPLTVTVVAAASTTDTGTGAAASLAGPSVATGGTLVEPPSAWPAVSLGALGLALLAAVALVYRRTRSKLER</sequence>
<dbReference type="STRING" id="150121.SAMN06296010_1624"/>
<dbReference type="RefSeq" id="WP_085484742.1">
    <property type="nucleotide sequence ID" value="NZ_FXAY01000002.1"/>
</dbReference>
<feature type="chain" id="PRO_5012575475" evidence="3">
    <location>
        <begin position="35"/>
        <end position="502"/>
    </location>
</feature>
<evidence type="ECO:0000256" key="1">
    <source>
        <dbReference type="ARBA" id="ARBA00009580"/>
    </source>
</evidence>
<evidence type="ECO:0000259" key="4">
    <source>
        <dbReference type="PROSITE" id="PS50056"/>
    </source>
</evidence>
<dbReference type="InterPro" id="IPR029021">
    <property type="entry name" value="Prot-tyrosine_phosphatase-like"/>
</dbReference>
<dbReference type="SUPFAM" id="SSF49319">
    <property type="entry name" value="Actinoxanthin-like"/>
    <property type="match status" value="1"/>
</dbReference>
<evidence type="ECO:0000313" key="5">
    <source>
        <dbReference type="EMBL" id="SMG29762.1"/>
    </source>
</evidence>
<dbReference type="InterPro" id="IPR027273">
    <property type="entry name" value="Neocarzinostatin-like"/>
</dbReference>
<dbReference type="GO" id="GO:0004721">
    <property type="term" value="F:phosphoprotein phosphatase activity"/>
    <property type="evidence" value="ECO:0007669"/>
    <property type="project" value="InterPro"/>
</dbReference>
<comment type="similarity">
    <text evidence="1">Belongs to the protein-tyrosine phosphatase family.</text>
</comment>
<keyword evidence="2" id="KW-0472">Membrane</keyword>
<protein>
    <submittedName>
        <fullName evidence="5">Protein tyrosine/serine phosphatase</fullName>
    </submittedName>
</protein>
<dbReference type="PROSITE" id="PS00383">
    <property type="entry name" value="TYR_PHOSPHATASE_1"/>
    <property type="match status" value="1"/>
</dbReference>
<evidence type="ECO:0000256" key="3">
    <source>
        <dbReference type="SAM" id="SignalP"/>
    </source>
</evidence>
<keyword evidence="6" id="KW-1185">Reference proteome</keyword>